<evidence type="ECO:0000313" key="3">
    <source>
        <dbReference type="Proteomes" id="UP001273166"/>
    </source>
</evidence>
<dbReference type="AlphaFoldDB" id="A0AAJ0GQ42"/>
<dbReference type="InterPro" id="IPR036047">
    <property type="entry name" value="F-box-like_dom_sf"/>
</dbReference>
<reference evidence="2" key="2">
    <citation type="submission" date="2023-06" db="EMBL/GenBank/DDBJ databases">
        <authorList>
            <consortium name="Lawrence Berkeley National Laboratory"/>
            <person name="Mondo S.J."/>
            <person name="Hensen N."/>
            <person name="Bonometti L."/>
            <person name="Westerberg I."/>
            <person name="Brannstrom I.O."/>
            <person name="Guillou S."/>
            <person name="Cros-Aarteil S."/>
            <person name="Calhoun S."/>
            <person name="Haridas S."/>
            <person name="Kuo A."/>
            <person name="Pangilinan J."/>
            <person name="Riley R."/>
            <person name="Labutti K."/>
            <person name="Andreopoulos B."/>
            <person name="Lipzen A."/>
            <person name="Chen C."/>
            <person name="Yanf M."/>
            <person name="Daum C."/>
            <person name="Ng V."/>
            <person name="Clum A."/>
            <person name="Steindorff A."/>
            <person name="Ohm R."/>
            <person name="Martin F."/>
            <person name="Silar P."/>
            <person name="Natvig D."/>
            <person name="Lalanne C."/>
            <person name="Gautier V."/>
            <person name="Ament-Velasquez S.L."/>
            <person name="Kruys A."/>
            <person name="Hutchinson M.I."/>
            <person name="Powell A.J."/>
            <person name="Barry K."/>
            <person name="Miller A.N."/>
            <person name="Grigoriev I.V."/>
            <person name="Debuchy R."/>
            <person name="Gladieux P."/>
            <person name="Thoren M.H."/>
            <person name="Johannesson H."/>
        </authorList>
    </citation>
    <scope>NUCLEOTIDE SEQUENCE</scope>
    <source>
        <strain evidence="2">CBS 333.67</strain>
    </source>
</reference>
<dbReference type="RefSeq" id="XP_062719630.1">
    <property type="nucleotide sequence ID" value="XM_062863636.1"/>
</dbReference>
<dbReference type="EMBL" id="JAUDZG010000006">
    <property type="protein sequence ID" value="KAK3303850.1"/>
    <property type="molecule type" value="Genomic_DNA"/>
</dbReference>
<accession>A0AAJ0GQ42</accession>
<dbReference type="Gene3D" id="1.20.1280.50">
    <property type="match status" value="1"/>
</dbReference>
<organism evidence="2 3">
    <name type="scientific">Chaetomium strumarium</name>
    <dbReference type="NCBI Taxonomy" id="1170767"/>
    <lineage>
        <taxon>Eukaryota</taxon>
        <taxon>Fungi</taxon>
        <taxon>Dikarya</taxon>
        <taxon>Ascomycota</taxon>
        <taxon>Pezizomycotina</taxon>
        <taxon>Sordariomycetes</taxon>
        <taxon>Sordariomycetidae</taxon>
        <taxon>Sordariales</taxon>
        <taxon>Chaetomiaceae</taxon>
        <taxon>Chaetomium</taxon>
    </lineage>
</organism>
<evidence type="ECO:0000313" key="2">
    <source>
        <dbReference type="EMBL" id="KAK3303850.1"/>
    </source>
</evidence>
<keyword evidence="3" id="KW-1185">Reference proteome</keyword>
<dbReference type="PROSITE" id="PS50181">
    <property type="entry name" value="FBOX"/>
    <property type="match status" value="1"/>
</dbReference>
<dbReference type="Pfam" id="PF00646">
    <property type="entry name" value="F-box"/>
    <property type="match status" value="1"/>
</dbReference>
<dbReference type="SMART" id="SM00256">
    <property type="entry name" value="FBOX"/>
    <property type="match status" value="1"/>
</dbReference>
<name>A0AAJ0GQ42_9PEZI</name>
<sequence length="494" mass="58656">MDPYLQLPPELLQLIVRQLDPVSLIALSQTSRAWRALISPIHHDFVQRLLVLELQPKHGGIVPLFTERDDAFSFTPPWTIERWKTINYACCGCMKLRGHMMFDNRAILGRRYRKPPPGSVEARKATLTDWEPLNHGARWRLIQKRAGEEEQRRQNWRDVARRIYKPHGPPPHPFAQQPPIHDVAYYRVLERLFAGTSRQNRRCIECRYQRGDWRKQPVFGGQILRGNAKCPVVVSRQFPFPSLWERHFPGLPLPGPMPAPKAPRRWRVLREWVDSGNDYYTLYAVRCPSCGKWQESSAFRQWTLWHRRFPDMGQPVHCLRLLCNHCHLNTYKDKGLLAKELNDGAILTINKERREMFSCLTRGWRLIHNDFYHPKGALSDLKYQAVRGEIFDGVTLADCRVEVDMTSFDVTDLRLYRLRFDRLREFINHELDLKTRAEILQSWLRVWFEEYELIEDMYCWLNYQEIAISSNPYYVFNYVMEKAPYYIDTIYGNY</sequence>
<proteinExistence type="predicted"/>
<comment type="caution">
    <text evidence="2">The sequence shown here is derived from an EMBL/GenBank/DDBJ whole genome shotgun (WGS) entry which is preliminary data.</text>
</comment>
<dbReference type="Proteomes" id="UP001273166">
    <property type="component" value="Unassembled WGS sequence"/>
</dbReference>
<reference evidence="2" key="1">
    <citation type="journal article" date="2023" name="Mol. Phylogenet. Evol.">
        <title>Genome-scale phylogeny and comparative genomics of the fungal order Sordariales.</title>
        <authorList>
            <person name="Hensen N."/>
            <person name="Bonometti L."/>
            <person name="Westerberg I."/>
            <person name="Brannstrom I.O."/>
            <person name="Guillou S."/>
            <person name="Cros-Aarteil S."/>
            <person name="Calhoun S."/>
            <person name="Haridas S."/>
            <person name="Kuo A."/>
            <person name="Mondo S."/>
            <person name="Pangilinan J."/>
            <person name="Riley R."/>
            <person name="LaButti K."/>
            <person name="Andreopoulos B."/>
            <person name="Lipzen A."/>
            <person name="Chen C."/>
            <person name="Yan M."/>
            <person name="Daum C."/>
            <person name="Ng V."/>
            <person name="Clum A."/>
            <person name="Steindorff A."/>
            <person name="Ohm R.A."/>
            <person name="Martin F."/>
            <person name="Silar P."/>
            <person name="Natvig D.O."/>
            <person name="Lalanne C."/>
            <person name="Gautier V."/>
            <person name="Ament-Velasquez S.L."/>
            <person name="Kruys A."/>
            <person name="Hutchinson M.I."/>
            <person name="Powell A.J."/>
            <person name="Barry K."/>
            <person name="Miller A.N."/>
            <person name="Grigoriev I.V."/>
            <person name="Debuchy R."/>
            <person name="Gladieux P."/>
            <person name="Hiltunen Thoren M."/>
            <person name="Johannesson H."/>
        </authorList>
    </citation>
    <scope>NUCLEOTIDE SEQUENCE</scope>
    <source>
        <strain evidence="2">CBS 333.67</strain>
    </source>
</reference>
<dbReference type="InterPro" id="IPR001810">
    <property type="entry name" value="F-box_dom"/>
</dbReference>
<protein>
    <recommendedName>
        <fullName evidence="1">F-box domain-containing protein</fullName>
    </recommendedName>
</protein>
<evidence type="ECO:0000259" key="1">
    <source>
        <dbReference type="PROSITE" id="PS50181"/>
    </source>
</evidence>
<dbReference type="GeneID" id="87882465"/>
<dbReference type="CDD" id="cd09917">
    <property type="entry name" value="F-box_SF"/>
    <property type="match status" value="1"/>
</dbReference>
<gene>
    <name evidence="2" type="ORF">B0T15DRAFT_286058</name>
</gene>
<dbReference type="SUPFAM" id="SSF81383">
    <property type="entry name" value="F-box domain"/>
    <property type="match status" value="1"/>
</dbReference>
<feature type="domain" description="F-box" evidence="1">
    <location>
        <begin position="1"/>
        <end position="49"/>
    </location>
</feature>